<reference evidence="3 4" key="1">
    <citation type="submission" date="2016-10" db="EMBL/GenBank/DDBJ databases">
        <authorList>
            <person name="de Groot N.N."/>
        </authorList>
    </citation>
    <scope>NUCLEOTIDE SEQUENCE [LARGE SCALE GENOMIC DNA]</scope>
    <source>
        <strain evidence="3 4">DSM 25186</strain>
    </source>
</reference>
<evidence type="ECO:0000313" key="4">
    <source>
        <dbReference type="Proteomes" id="UP000198510"/>
    </source>
</evidence>
<dbReference type="InterPro" id="IPR052893">
    <property type="entry name" value="TCS_response_regulator"/>
</dbReference>
<dbReference type="PANTHER" id="PTHR44520:SF2">
    <property type="entry name" value="RESPONSE REGULATOR RCP1"/>
    <property type="match status" value="1"/>
</dbReference>
<sequence length="131" mass="14688">MNISTSTFQSVLLIDDNSIDNFINKKLIETTGVAEQVVVMDSGAGALDYLKTLSTFPDVILLDVQMPGMDGFAFLQEYAKLPAELTQRCTVFMLSSSIDHRDLIRARENPHVKRYFNKPLNVQELLVYATA</sequence>
<dbReference type="InterPro" id="IPR001789">
    <property type="entry name" value="Sig_transdc_resp-reg_receiver"/>
</dbReference>
<keyword evidence="4" id="KW-1185">Reference proteome</keyword>
<dbReference type="GO" id="GO:0000160">
    <property type="term" value="P:phosphorelay signal transduction system"/>
    <property type="evidence" value="ECO:0007669"/>
    <property type="project" value="InterPro"/>
</dbReference>
<accession>A0A1G8WS10</accession>
<dbReference type="Proteomes" id="UP000198510">
    <property type="component" value="Unassembled WGS sequence"/>
</dbReference>
<dbReference type="STRING" id="1075417.SAMN05421823_101167"/>
<keyword evidence="1" id="KW-0597">Phosphoprotein</keyword>
<name>A0A1G8WS10_9BACT</name>
<dbReference type="InterPro" id="IPR011006">
    <property type="entry name" value="CheY-like_superfamily"/>
</dbReference>
<dbReference type="OrthoDB" id="1524091at2"/>
<evidence type="ECO:0000256" key="1">
    <source>
        <dbReference type="PROSITE-ProRule" id="PRU00169"/>
    </source>
</evidence>
<dbReference type="EMBL" id="FNFO01000001">
    <property type="protein sequence ID" value="SDJ80991.1"/>
    <property type="molecule type" value="Genomic_DNA"/>
</dbReference>
<evidence type="ECO:0000313" key="3">
    <source>
        <dbReference type="EMBL" id="SDJ80991.1"/>
    </source>
</evidence>
<dbReference type="PANTHER" id="PTHR44520">
    <property type="entry name" value="RESPONSE REGULATOR RCP1-RELATED"/>
    <property type="match status" value="1"/>
</dbReference>
<dbReference type="Gene3D" id="3.40.50.2300">
    <property type="match status" value="1"/>
</dbReference>
<feature type="modified residue" description="4-aspartylphosphate" evidence="1">
    <location>
        <position position="63"/>
    </location>
</feature>
<feature type="domain" description="Response regulatory" evidence="2">
    <location>
        <begin position="10"/>
        <end position="131"/>
    </location>
</feature>
<proteinExistence type="predicted"/>
<dbReference type="SUPFAM" id="SSF52172">
    <property type="entry name" value="CheY-like"/>
    <property type="match status" value="1"/>
</dbReference>
<protein>
    <submittedName>
        <fullName evidence="3">Response regulator receiver domain-containing protein</fullName>
    </submittedName>
</protein>
<dbReference type="RefSeq" id="WP_089677958.1">
    <property type="nucleotide sequence ID" value="NZ_FNFO01000001.1"/>
</dbReference>
<gene>
    <name evidence="3" type="ORF">SAMN05421823_101167</name>
</gene>
<dbReference type="AlphaFoldDB" id="A0A1G8WS10"/>
<organism evidence="3 4">
    <name type="scientific">Catalinimonas alkaloidigena</name>
    <dbReference type="NCBI Taxonomy" id="1075417"/>
    <lineage>
        <taxon>Bacteria</taxon>
        <taxon>Pseudomonadati</taxon>
        <taxon>Bacteroidota</taxon>
        <taxon>Cytophagia</taxon>
        <taxon>Cytophagales</taxon>
        <taxon>Catalimonadaceae</taxon>
        <taxon>Catalinimonas</taxon>
    </lineage>
</organism>
<evidence type="ECO:0000259" key="2">
    <source>
        <dbReference type="PROSITE" id="PS50110"/>
    </source>
</evidence>
<dbReference type="SMART" id="SM00448">
    <property type="entry name" value="REC"/>
    <property type="match status" value="1"/>
</dbReference>
<dbReference type="Pfam" id="PF00072">
    <property type="entry name" value="Response_reg"/>
    <property type="match status" value="1"/>
</dbReference>
<dbReference type="PROSITE" id="PS50110">
    <property type="entry name" value="RESPONSE_REGULATORY"/>
    <property type="match status" value="1"/>
</dbReference>